<evidence type="ECO:0000313" key="3">
    <source>
        <dbReference type="Proteomes" id="UP001358586"/>
    </source>
</evidence>
<keyword evidence="3" id="KW-1185">Reference proteome</keyword>
<dbReference type="Proteomes" id="UP001358586">
    <property type="component" value="Chromosome 6"/>
</dbReference>
<organism evidence="2 3">
    <name type="scientific">Gossypium arboreum</name>
    <name type="common">Tree cotton</name>
    <name type="synonym">Gossypium nanking</name>
    <dbReference type="NCBI Taxonomy" id="29729"/>
    <lineage>
        <taxon>Eukaryota</taxon>
        <taxon>Viridiplantae</taxon>
        <taxon>Streptophyta</taxon>
        <taxon>Embryophyta</taxon>
        <taxon>Tracheophyta</taxon>
        <taxon>Spermatophyta</taxon>
        <taxon>Magnoliopsida</taxon>
        <taxon>eudicotyledons</taxon>
        <taxon>Gunneridae</taxon>
        <taxon>Pentapetalae</taxon>
        <taxon>rosids</taxon>
        <taxon>malvids</taxon>
        <taxon>Malvales</taxon>
        <taxon>Malvaceae</taxon>
        <taxon>Malvoideae</taxon>
        <taxon>Gossypium</taxon>
    </lineage>
</organism>
<feature type="compositionally biased region" description="Basic and acidic residues" evidence="1">
    <location>
        <begin position="42"/>
        <end position="56"/>
    </location>
</feature>
<evidence type="ECO:0000256" key="1">
    <source>
        <dbReference type="SAM" id="MobiDB-lite"/>
    </source>
</evidence>
<sequence>MPIVSNQSVVEVSAVAEEKSVRESVAYRPWMVVESKSGQNPKDTHSPSGNKKDKAIYLDSGGKIGPKQKRKFLWEGLKVTIPIGDVVWLAIGDFNFILSVSENKGRQINGMSGEWIYNAEALQLEAISFFQKLYSEQPEPISDLVLFQLLIEHGDIQFLGKEVSNDEIKIALFDMSPLKAPGSDGF</sequence>
<comment type="caution">
    <text evidence="2">The sequence shown here is derived from an EMBL/GenBank/DDBJ whole genome shotgun (WGS) entry which is preliminary data.</text>
</comment>
<gene>
    <name evidence="2" type="ORF">PVK06_020957</name>
</gene>
<accession>A0ABR0PNN9</accession>
<reference evidence="2 3" key="1">
    <citation type="submission" date="2023-03" db="EMBL/GenBank/DDBJ databases">
        <title>WGS of Gossypium arboreum.</title>
        <authorList>
            <person name="Yu D."/>
        </authorList>
    </citation>
    <scope>NUCLEOTIDE SEQUENCE [LARGE SCALE GENOMIC DNA]</scope>
    <source>
        <tissue evidence="2">Leaf</tissue>
    </source>
</reference>
<dbReference type="EMBL" id="JARKNE010000006">
    <property type="protein sequence ID" value="KAK5826051.1"/>
    <property type="molecule type" value="Genomic_DNA"/>
</dbReference>
<protein>
    <submittedName>
        <fullName evidence="2">Uncharacterized protein</fullName>
    </submittedName>
</protein>
<proteinExistence type="predicted"/>
<name>A0ABR0PNN9_GOSAR</name>
<feature type="region of interest" description="Disordered" evidence="1">
    <location>
        <begin position="36"/>
        <end position="62"/>
    </location>
</feature>
<evidence type="ECO:0000313" key="2">
    <source>
        <dbReference type="EMBL" id="KAK5826051.1"/>
    </source>
</evidence>